<evidence type="ECO:0008006" key="3">
    <source>
        <dbReference type="Google" id="ProtNLM"/>
    </source>
</evidence>
<evidence type="ECO:0000313" key="2">
    <source>
        <dbReference type="Proteomes" id="UP000199170"/>
    </source>
</evidence>
<dbReference type="EMBL" id="FNPB01000011">
    <property type="protein sequence ID" value="SDY31887.1"/>
    <property type="molecule type" value="Genomic_DNA"/>
</dbReference>
<protein>
    <recommendedName>
        <fullName evidence="3">DNA (cytosine-5-)-methyltransferase</fullName>
    </recommendedName>
</protein>
<proteinExistence type="predicted"/>
<sequence>MSVISDGTIGDQALEDLWDRPLALDLFAGAGGACRGLQTYGHHGLGWEVIGIDGDPRKARYYPGVFVKHDLTEGLP</sequence>
<evidence type="ECO:0000313" key="1">
    <source>
        <dbReference type="EMBL" id="SDY31887.1"/>
    </source>
</evidence>
<keyword evidence="2" id="KW-1185">Reference proteome</keyword>
<dbReference type="AlphaFoldDB" id="A0A1H3IWE2"/>
<dbReference type="STRING" id="660517.SAMN04487946_11129"/>
<dbReference type="Proteomes" id="UP000199170">
    <property type="component" value="Unassembled WGS sequence"/>
</dbReference>
<gene>
    <name evidence="1" type="ORF">SAMN04487946_11129</name>
</gene>
<reference evidence="2" key="1">
    <citation type="submission" date="2016-10" db="EMBL/GenBank/DDBJ databases">
        <authorList>
            <person name="Varghese N."/>
            <person name="Submissions S."/>
        </authorList>
    </citation>
    <scope>NUCLEOTIDE SEQUENCE [LARGE SCALE GENOMIC DNA]</scope>
    <source>
        <strain evidence="2">CGMCC 1.10118</strain>
    </source>
</reference>
<organism evidence="1 2">
    <name type="scientific">Halobellus clavatus</name>
    <dbReference type="NCBI Taxonomy" id="660517"/>
    <lineage>
        <taxon>Archaea</taxon>
        <taxon>Methanobacteriati</taxon>
        <taxon>Methanobacteriota</taxon>
        <taxon>Stenosarchaea group</taxon>
        <taxon>Halobacteria</taxon>
        <taxon>Halobacteriales</taxon>
        <taxon>Haloferacaceae</taxon>
        <taxon>Halobellus</taxon>
    </lineage>
</organism>
<name>A0A1H3IWE2_9EURY</name>
<accession>A0A1H3IWE2</accession>